<evidence type="ECO:0000313" key="1">
    <source>
        <dbReference type="EMBL" id="RBM83387.1"/>
    </source>
</evidence>
<accession>A0AAX1QW75</accession>
<proteinExistence type="predicted"/>
<evidence type="ECO:0000313" key="2">
    <source>
        <dbReference type="Proteomes" id="UP000252427"/>
    </source>
</evidence>
<dbReference type="AlphaFoldDB" id="A0AAX1QW75"/>
<gene>
    <name evidence="1" type="ORF">DLR70_06555</name>
</gene>
<reference evidence="1 2" key="1">
    <citation type="submission" date="2018-06" db="EMBL/GenBank/DDBJ databases">
        <title>Draft genome sequences of nine Vibrio sp. clinical isolates from across the United States representing the closest known relative of Vibrio cholerae.</title>
        <authorList>
            <person name="Islam M.T."/>
            <person name="Liang K."/>
            <person name="Im M.S."/>
            <person name="Winkjer J."/>
            <person name="Busby S."/>
            <person name="Batra D."/>
            <person name="Rowe L."/>
            <person name="Tarr C.L."/>
            <person name="Boucher Y."/>
        </authorList>
    </citation>
    <scope>NUCLEOTIDE SEQUENCE [LARGE SCALE GENOMIC DNA]</scope>
    <source>
        <strain evidence="1 2">2016V-1114</strain>
    </source>
</reference>
<dbReference type="EMBL" id="QKKS01000010">
    <property type="protein sequence ID" value="RBM83387.1"/>
    <property type="molecule type" value="Genomic_DNA"/>
</dbReference>
<comment type="caution">
    <text evidence="1">The sequence shown here is derived from an EMBL/GenBank/DDBJ whole genome shotgun (WGS) entry which is preliminary data.</text>
</comment>
<protein>
    <submittedName>
        <fullName evidence="1">Uncharacterized protein</fullName>
    </submittedName>
</protein>
<name>A0AAX1QW75_9VIBR</name>
<organism evidence="1 2">
    <name type="scientific">Vibrio paracholerae</name>
    <dbReference type="NCBI Taxonomy" id="650003"/>
    <lineage>
        <taxon>Bacteria</taxon>
        <taxon>Pseudomonadati</taxon>
        <taxon>Pseudomonadota</taxon>
        <taxon>Gammaproteobacteria</taxon>
        <taxon>Vibrionales</taxon>
        <taxon>Vibrionaceae</taxon>
        <taxon>Vibrio</taxon>
    </lineage>
</organism>
<sequence>MTPLLAMNGRRLRRLFLDCKKGKSFDGGEDTLKPWSVVESTPVIQRGGRRFALLRVVVHSLCAR</sequence>
<dbReference type="Proteomes" id="UP000252427">
    <property type="component" value="Unassembled WGS sequence"/>
</dbReference>